<gene>
    <name evidence="2" type="ORF">B0H67DRAFT_297459</name>
</gene>
<proteinExistence type="predicted"/>
<keyword evidence="3" id="KW-1185">Reference proteome</keyword>
<dbReference type="Proteomes" id="UP001172102">
    <property type="component" value="Unassembled WGS sequence"/>
</dbReference>
<sequence>MYTYLSMSRQNRVGTAHKPTLDRHARHHFIAPGTQMKFRDKKNREKPACRHTHSVVFVMLVCVCVCVRGRERERESDRVAHLTPYHSVQKKQGQARARDWVTCIGDHSREERAESSCSRPAQGRTGNQRSVTQNSTAETAAAAAAAAAAEEEEEEEEEAAVDEKQTQRCNRFALTAAYVAACIQWVALTRGRYRRGKPRVH</sequence>
<reference evidence="2" key="1">
    <citation type="submission" date="2023-06" db="EMBL/GenBank/DDBJ databases">
        <title>Genome-scale phylogeny and comparative genomics of the fungal order Sordariales.</title>
        <authorList>
            <consortium name="Lawrence Berkeley National Laboratory"/>
            <person name="Hensen N."/>
            <person name="Bonometti L."/>
            <person name="Westerberg I."/>
            <person name="Brannstrom I.O."/>
            <person name="Guillou S."/>
            <person name="Cros-Aarteil S."/>
            <person name="Calhoun S."/>
            <person name="Haridas S."/>
            <person name="Kuo A."/>
            <person name="Mondo S."/>
            <person name="Pangilinan J."/>
            <person name="Riley R."/>
            <person name="Labutti K."/>
            <person name="Andreopoulos B."/>
            <person name="Lipzen A."/>
            <person name="Chen C."/>
            <person name="Yanf M."/>
            <person name="Daum C."/>
            <person name="Ng V."/>
            <person name="Clum A."/>
            <person name="Steindorff A."/>
            <person name="Ohm R."/>
            <person name="Martin F."/>
            <person name="Silar P."/>
            <person name="Natvig D."/>
            <person name="Lalanne C."/>
            <person name="Gautier V."/>
            <person name="Ament-Velasquez S.L."/>
            <person name="Kruys A."/>
            <person name="Hutchinson M.I."/>
            <person name="Powell A.J."/>
            <person name="Barry K."/>
            <person name="Miller A.N."/>
            <person name="Grigoriev I.V."/>
            <person name="Debuchy R."/>
            <person name="Gladieux P."/>
            <person name="Thoren M.H."/>
            <person name="Johannesson H."/>
        </authorList>
    </citation>
    <scope>NUCLEOTIDE SEQUENCE</scope>
    <source>
        <strain evidence="2">SMH4607-1</strain>
    </source>
</reference>
<dbReference type="AlphaFoldDB" id="A0AA40A973"/>
<evidence type="ECO:0000313" key="3">
    <source>
        <dbReference type="Proteomes" id="UP001172102"/>
    </source>
</evidence>
<organism evidence="2 3">
    <name type="scientific">Lasiosphaeris hirsuta</name>
    <dbReference type="NCBI Taxonomy" id="260670"/>
    <lineage>
        <taxon>Eukaryota</taxon>
        <taxon>Fungi</taxon>
        <taxon>Dikarya</taxon>
        <taxon>Ascomycota</taxon>
        <taxon>Pezizomycotina</taxon>
        <taxon>Sordariomycetes</taxon>
        <taxon>Sordariomycetidae</taxon>
        <taxon>Sordariales</taxon>
        <taxon>Lasiosphaeriaceae</taxon>
        <taxon>Lasiosphaeris</taxon>
    </lineage>
</organism>
<feature type="compositionally biased region" description="Acidic residues" evidence="1">
    <location>
        <begin position="149"/>
        <end position="160"/>
    </location>
</feature>
<feature type="compositionally biased region" description="Low complexity" evidence="1">
    <location>
        <begin position="136"/>
        <end position="148"/>
    </location>
</feature>
<feature type="region of interest" description="Disordered" evidence="1">
    <location>
        <begin position="111"/>
        <end position="165"/>
    </location>
</feature>
<name>A0AA40A973_9PEZI</name>
<comment type="caution">
    <text evidence="2">The sequence shown here is derived from an EMBL/GenBank/DDBJ whole genome shotgun (WGS) entry which is preliminary data.</text>
</comment>
<evidence type="ECO:0000256" key="1">
    <source>
        <dbReference type="SAM" id="MobiDB-lite"/>
    </source>
</evidence>
<dbReference type="EMBL" id="JAUKUA010000005">
    <property type="protein sequence ID" value="KAK0711630.1"/>
    <property type="molecule type" value="Genomic_DNA"/>
</dbReference>
<accession>A0AA40A973</accession>
<protein>
    <submittedName>
        <fullName evidence="2">Uncharacterized protein</fullName>
    </submittedName>
</protein>
<evidence type="ECO:0000313" key="2">
    <source>
        <dbReference type="EMBL" id="KAK0711630.1"/>
    </source>
</evidence>
<feature type="compositionally biased region" description="Polar residues" evidence="1">
    <location>
        <begin position="124"/>
        <end position="135"/>
    </location>
</feature>